<dbReference type="Pfam" id="PF07786">
    <property type="entry name" value="HGSNAT_cat"/>
    <property type="match status" value="1"/>
</dbReference>
<feature type="transmembrane region" description="Helical" evidence="1">
    <location>
        <begin position="225"/>
        <end position="249"/>
    </location>
</feature>
<keyword evidence="4" id="KW-1185">Reference proteome</keyword>
<dbReference type="Proteomes" id="UP000297407">
    <property type="component" value="Unassembled WGS sequence"/>
</dbReference>
<feature type="transmembrane region" description="Helical" evidence="1">
    <location>
        <begin position="12"/>
        <end position="34"/>
    </location>
</feature>
<feature type="transmembrane region" description="Helical" evidence="1">
    <location>
        <begin position="123"/>
        <end position="143"/>
    </location>
</feature>
<dbReference type="EMBL" id="SRLH01000007">
    <property type="protein sequence ID" value="TGD57022.1"/>
    <property type="molecule type" value="Genomic_DNA"/>
</dbReference>
<evidence type="ECO:0000259" key="2">
    <source>
        <dbReference type="Pfam" id="PF07786"/>
    </source>
</evidence>
<dbReference type="RefSeq" id="WP_135527076.1">
    <property type="nucleotide sequence ID" value="NZ_SRLH01000007.1"/>
</dbReference>
<evidence type="ECO:0000256" key="1">
    <source>
        <dbReference type="SAM" id="Phobius"/>
    </source>
</evidence>
<dbReference type="AlphaFoldDB" id="A0A4Z0L3J7"/>
<sequence>MEKEYNNNRILAIDIARGLSVILMMMIHTMLIYGDIPTQTESLLGKFILLVGKGTPMFLVTMGISFVLSRRQSLQSVCKRGLYILGVGYGMNALKFLVPELFFGGLPDAFVQAYGLASGTFRTGVFFLLLGDILQLAGLTLFLMGLINHFSQNKYVPLAIALLIASISKELSGFRFGVEGLHYLCDLFFSNQFNVYFPVFPWASFILLGMFFGRWYKELEGNQPLFFKKMLLVGSVFLSIGIICNFLNYDYHFGDYYHLGPGGSILLMGLNLIFLWLTNLMVTSVKPNKIFRSLIFCSKHVTSLYVIQWTAINWGMYLIGFWSHTQTTILLLIPVIISLSISIQVLYNKIKKQVKKSLKKEPLASSLY</sequence>
<comment type="caution">
    <text evidence="3">The sequence shown here is derived from an EMBL/GenBank/DDBJ whole genome shotgun (WGS) entry which is preliminary data.</text>
</comment>
<proteinExistence type="predicted"/>
<keyword evidence="1" id="KW-0812">Transmembrane</keyword>
<protein>
    <submittedName>
        <fullName evidence="3">DUF1624 domain-containing protein</fullName>
    </submittedName>
</protein>
<dbReference type="InterPro" id="IPR012429">
    <property type="entry name" value="HGSNAT_cat"/>
</dbReference>
<gene>
    <name evidence="3" type="ORF">E4635_12695</name>
</gene>
<evidence type="ECO:0000313" key="4">
    <source>
        <dbReference type="Proteomes" id="UP000297407"/>
    </source>
</evidence>
<accession>A0A4Z0L3J7</accession>
<keyword evidence="1" id="KW-0472">Membrane</keyword>
<feature type="transmembrane region" description="Helical" evidence="1">
    <location>
        <begin position="261"/>
        <end position="282"/>
    </location>
</feature>
<feature type="transmembrane region" description="Helical" evidence="1">
    <location>
        <begin position="81"/>
        <end position="103"/>
    </location>
</feature>
<feature type="domain" description="Heparan-alpha-glucosaminide N-acetyltransferase catalytic" evidence="2">
    <location>
        <begin position="9"/>
        <end position="221"/>
    </location>
</feature>
<feature type="transmembrane region" description="Helical" evidence="1">
    <location>
        <begin position="195"/>
        <end position="213"/>
    </location>
</feature>
<reference evidence="3 4" key="1">
    <citation type="submission" date="2019-04" db="EMBL/GenBank/DDBJ databases">
        <title>Flavobacterium sp. strain DS2-A Genome sequencing and assembly.</title>
        <authorList>
            <person name="Kim I."/>
        </authorList>
    </citation>
    <scope>NUCLEOTIDE SEQUENCE [LARGE SCALE GENOMIC DNA]</scope>
    <source>
        <strain evidence="3 4">DS2-A</strain>
    </source>
</reference>
<dbReference type="OrthoDB" id="2521581at2"/>
<feature type="transmembrane region" description="Helical" evidence="1">
    <location>
        <begin position="328"/>
        <end position="347"/>
    </location>
</feature>
<evidence type="ECO:0000313" key="3">
    <source>
        <dbReference type="EMBL" id="TGD57022.1"/>
    </source>
</evidence>
<keyword evidence="1" id="KW-1133">Transmembrane helix</keyword>
<name>A0A4Z0L3J7_9FLAO</name>
<feature type="transmembrane region" description="Helical" evidence="1">
    <location>
        <begin position="46"/>
        <end position="69"/>
    </location>
</feature>
<organism evidence="3 4">
    <name type="scientific">Flavobacterium humi</name>
    <dbReference type="NCBI Taxonomy" id="2562683"/>
    <lineage>
        <taxon>Bacteria</taxon>
        <taxon>Pseudomonadati</taxon>
        <taxon>Bacteroidota</taxon>
        <taxon>Flavobacteriia</taxon>
        <taxon>Flavobacteriales</taxon>
        <taxon>Flavobacteriaceae</taxon>
        <taxon>Flavobacterium</taxon>
    </lineage>
</organism>